<dbReference type="PROSITE" id="PS01046">
    <property type="entry name" value="LON_SER"/>
    <property type="match status" value="1"/>
</dbReference>
<dbReference type="PRINTS" id="PR00830">
    <property type="entry name" value="ENDOLAPTASE"/>
</dbReference>
<dbReference type="InterPro" id="IPR014721">
    <property type="entry name" value="Ribsml_uS5_D2-typ_fold_subgr"/>
</dbReference>
<evidence type="ECO:0000313" key="20">
    <source>
        <dbReference type="Proteomes" id="UP000516361"/>
    </source>
</evidence>
<dbReference type="GO" id="GO:0005524">
    <property type="term" value="F:ATP binding"/>
    <property type="evidence" value="ECO:0007669"/>
    <property type="project" value="UniProtKB-UniRule"/>
</dbReference>
<dbReference type="PANTHER" id="PTHR10046">
    <property type="entry name" value="ATP DEPENDENT LON PROTEASE FAMILY MEMBER"/>
    <property type="match status" value="1"/>
</dbReference>
<dbReference type="Proteomes" id="UP000516361">
    <property type="component" value="Chromosome"/>
</dbReference>
<dbReference type="InterPro" id="IPR003593">
    <property type="entry name" value="AAA+_ATPase"/>
</dbReference>
<dbReference type="SUPFAM" id="SSF52540">
    <property type="entry name" value="P-loop containing nucleoside triphosphate hydrolases"/>
    <property type="match status" value="1"/>
</dbReference>
<evidence type="ECO:0000259" key="18">
    <source>
        <dbReference type="PROSITE" id="PS51787"/>
    </source>
</evidence>
<dbReference type="InParanoid" id="A0A7G1G650"/>
<evidence type="ECO:0000256" key="9">
    <source>
        <dbReference type="ARBA" id="ARBA00050665"/>
    </source>
</evidence>
<evidence type="ECO:0000256" key="8">
    <source>
        <dbReference type="ARBA" id="ARBA00023016"/>
    </source>
</evidence>
<dbReference type="SMART" id="SM00382">
    <property type="entry name" value="AAA"/>
    <property type="match status" value="1"/>
</dbReference>
<keyword evidence="16" id="KW-0175">Coiled coil</keyword>
<dbReference type="Gene3D" id="1.20.58.1480">
    <property type="match status" value="1"/>
</dbReference>
<evidence type="ECO:0000256" key="12">
    <source>
        <dbReference type="PIRSR" id="PIRSR001174-1"/>
    </source>
</evidence>
<comment type="catalytic activity">
    <reaction evidence="9 10 11 14">
        <text>Hydrolysis of proteins in presence of ATP.</text>
        <dbReference type="EC" id="3.4.21.53"/>
    </reaction>
</comment>
<comment type="similarity">
    <text evidence="10 11 14 15">Belongs to the peptidase S16 family.</text>
</comment>
<dbReference type="Gene3D" id="1.10.8.60">
    <property type="match status" value="1"/>
</dbReference>
<dbReference type="InterPro" id="IPR027417">
    <property type="entry name" value="P-loop_NTPase"/>
</dbReference>
<keyword evidence="6 10" id="KW-0720">Serine protease</keyword>
<evidence type="ECO:0000259" key="17">
    <source>
        <dbReference type="PROSITE" id="PS51786"/>
    </source>
</evidence>
<dbReference type="NCBIfam" id="TIGR00763">
    <property type="entry name" value="lon"/>
    <property type="match status" value="1"/>
</dbReference>
<dbReference type="GO" id="GO:0004176">
    <property type="term" value="F:ATP-dependent peptidase activity"/>
    <property type="evidence" value="ECO:0007669"/>
    <property type="project" value="UniProtKB-UniRule"/>
</dbReference>
<dbReference type="InterPro" id="IPR004815">
    <property type="entry name" value="Lon_bac/euk-typ"/>
</dbReference>
<evidence type="ECO:0000256" key="15">
    <source>
        <dbReference type="RuleBase" id="RU000591"/>
    </source>
</evidence>
<dbReference type="GO" id="GO:0016887">
    <property type="term" value="F:ATP hydrolysis activity"/>
    <property type="evidence" value="ECO:0007669"/>
    <property type="project" value="UniProtKB-UniRule"/>
</dbReference>
<keyword evidence="3 10" id="KW-0645">Protease</keyword>
<dbReference type="CDD" id="cd19500">
    <property type="entry name" value="RecA-like_Lon"/>
    <property type="match status" value="1"/>
</dbReference>
<feature type="domain" description="Lon N-terminal" evidence="18">
    <location>
        <begin position="23"/>
        <end position="218"/>
    </location>
</feature>
<evidence type="ECO:0000256" key="2">
    <source>
        <dbReference type="ARBA" id="ARBA00022490"/>
    </source>
</evidence>
<feature type="binding site" evidence="10 13">
    <location>
        <begin position="368"/>
        <end position="375"/>
    </location>
    <ligand>
        <name>ATP</name>
        <dbReference type="ChEBI" id="CHEBI:30616"/>
    </ligand>
</feature>
<keyword evidence="5 10" id="KW-0378">Hydrolase</keyword>
<reference evidence="19 20" key="1">
    <citation type="submission" date="2018-06" db="EMBL/GenBank/DDBJ databases">
        <title>Genome sequencing of Oceanotoga sp. sy52.</title>
        <authorList>
            <person name="Mori K."/>
        </authorList>
    </citation>
    <scope>NUCLEOTIDE SEQUENCE [LARGE SCALE GENOMIC DNA]</scope>
    <source>
        <strain evidence="20">sy52</strain>
    </source>
</reference>
<dbReference type="GO" id="GO:0034605">
    <property type="term" value="P:cellular response to heat"/>
    <property type="evidence" value="ECO:0007669"/>
    <property type="project" value="UniProtKB-UniRule"/>
</dbReference>
<dbReference type="SUPFAM" id="SSF88697">
    <property type="entry name" value="PUA domain-like"/>
    <property type="match status" value="1"/>
</dbReference>
<keyword evidence="2 10" id="KW-0963">Cytoplasm</keyword>
<keyword evidence="8 10" id="KW-0346">Stress response</keyword>
<dbReference type="SMART" id="SM00464">
    <property type="entry name" value="LON"/>
    <property type="match status" value="1"/>
</dbReference>
<evidence type="ECO:0000256" key="13">
    <source>
        <dbReference type="PIRSR" id="PIRSR001174-2"/>
    </source>
</evidence>
<feature type="coiled-coil region" evidence="16">
    <location>
        <begin position="197"/>
        <end position="241"/>
    </location>
</feature>
<evidence type="ECO:0000256" key="3">
    <source>
        <dbReference type="ARBA" id="ARBA00022670"/>
    </source>
</evidence>
<dbReference type="SUPFAM" id="SSF54211">
    <property type="entry name" value="Ribosomal protein S5 domain 2-like"/>
    <property type="match status" value="1"/>
</dbReference>
<dbReference type="GO" id="GO:0043565">
    <property type="term" value="F:sequence-specific DNA binding"/>
    <property type="evidence" value="ECO:0007669"/>
    <property type="project" value="UniProtKB-UniRule"/>
</dbReference>
<feature type="active site" evidence="10 12">
    <location>
        <position position="734"/>
    </location>
</feature>
<sequence length="794" mass="89908">MSEKKTIEDFIEKVNKDTIPNKLPAIATRTRMITYPNSVSPMYIGREKSLKALELALSKHNNYIFLISQKDIEVEEPNVKDLFRVGVVARIVQLSKTPSGDYKIIVEGIKRAKIKKTISKEKYFMFDLELMDSKIKENKLVTALARKVKHLFQKYLELTKKFPQEALFTIEETNDPEILSDLVASVLPIELNEKQEILETLNTKKRLEQELEILTREIELLEIEEKLEKEVRENIEKTQKEYYLKEKLSVIQKQLNGEADEEIVELKNKINEKKLPDEAKEKALKELERLSKMSTYSPEANVIRTYLDWILEFPWYEKTEDTLKINQAKKVLESNHSGLEEPKERILEYLAVRKLSKNTKTPILCFVGAPGVGKTTLGKSIAQALGRKFGRISLGGIRDESEIRGHRRTYVGAMPGRIVQTLRKVKVINPVIVLDEIDKMNTSFQGDPAAALLEVLDPEQNTAFVDHYFELPIDLSDTIFVTTANVIHTVPPALRDRMEIIYISGYTNIEKLKIAKKHILPQLLKEHGLDDEKISITSNALKNIISDYTREAGVRILKQQISKLLRKSALKYTSTNEKVKITNKNLSEFLGPKPFFSSEKNEKPEVGVVTGLAWTAYGGTTLEVEVITIPGKGKLISTGQLGDVMKESTQIALNLSRKIIEEIDEKLLEKFDKKDFHIHFPEGAVPKDGPSAGVTITTALISSISKKKVRNDIAMTGEITLRGKVLPIGGVKEKVISAYRAGIYEVILPEANKKDVEKIPEEVMKKMKINFAKTIDDVLNIALIGGLECVSKEC</sequence>
<dbReference type="InterPro" id="IPR054594">
    <property type="entry name" value="Lon_lid"/>
</dbReference>
<dbReference type="Gene3D" id="1.20.5.5270">
    <property type="match status" value="1"/>
</dbReference>
<dbReference type="RefSeq" id="WP_190614298.1">
    <property type="nucleotide sequence ID" value="NZ_AP018712.1"/>
</dbReference>
<dbReference type="FunFam" id="1.20.5.5270:FF:000002">
    <property type="entry name" value="Lon protease homolog"/>
    <property type="match status" value="1"/>
</dbReference>
<comment type="subunit">
    <text evidence="10 11">Homohexamer. Organized in a ring with a central cavity.</text>
</comment>
<name>A0A7G1G650_9BACT</name>
<dbReference type="AlphaFoldDB" id="A0A7G1G650"/>
<organism evidence="19 20">
    <name type="scientific">Tepiditoga spiralis</name>
    <dbReference type="NCBI Taxonomy" id="2108365"/>
    <lineage>
        <taxon>Bacteria</taxon>
        <taxon>Thermotogati</taxon>
        <taxon>Thermotogota</taxon>
        <taxon>Thermotogae</taxon>
        <taxon>Petrotogales</taxon>
        <taxon>Petrotogaceae</taxon>
        <taxon>Tepiditoga</taxon>
    </lineage>
</organism>
<accession>A0A7G1G650</accession>
<dbReference type="Gene3D" id="3.40.50.300">
    <property type="entry name" value="P-loop containing nucleotide triphosphate hydrolases"/>
    <property type="match status" value="1"/>
</dbReference>
<dbReference type="PROSITE" id="PS51787">
    <property type="entry name" value="LON_N"/>
    <property type="match status" value="1"/>
</dbReference>
<comment type="function">
    <text evidence="10">ATP-dependent serine protease that mediates the selective degradation of mutant and abnormal proteins as well as certain short-lived regulatory proteins. Required for cellular homeostasis and for survival from DNA damage and developmental changes induced by stress. Degrades polypeptides processively to yield small peptide fragments that are 5 to 10 amino acids long. Binds to DNA in a double-stranded, site-specific manner.</text>
</comment>
<dbReference type="InterPro" id="IPR003959">
    <property type="entry name" value="ATPase_AAA_core"/>
</dbReference>
<dbReference type="Pfam" id="PF02190">
    <property type="entry name" value="LON_substr_bdg"/>
    <property type="match status" value="1"/>
</dbReference>
<dbReference type="Pfam" id="PF00004">
    <property type="entry name" value="AAA"/>
    <property type="match status" value="1"/>
</dbReference>
<dbReference type="HAMAP" id="MF_01973">
    <property type="entry name" value="lon_bact"/>
    <property type="match status" value="1"/>
</dbReference>
<dbReference type="InterPro" id="IPR015947">
    <property type="entry name" value="PUA-like_sf"/>
</dbReference>
<dbReference type="Pfam" id="PF05362">
    <property type="entry name" value="Lon_C"/>
    <property type="match status" value="1"/>
</dbReference>
<evidence type="ECO:0000256" key="6">
    <source>
        <dbReference type="ARBA" id="ARBA00022825"/>
    </source>
</evidence>
<keyword evidence="7 10" id="KW-0067">ATP-binding</keyword>
<dbReference type="Gene3D" id="2.30.130.40">
    <property type="entry name" value="LON domain-like"/>
    <property type="match status" value="1"/>
</dbReference>
<dbReference type="GO" id="GO:0006515">
    <property type="term" value="P:protein quality control for misfolded or incompletely synthesized proteins"/>
    <property type="evidence" value="ECO:0007669"/>
    <property type="project" value="UniProtKB-UniRule"/>
</dbReference>
<protein>
    <recommendedName>
        <fullName evidence="10 11">Lon protease</fullName>
        <ecNumber evidence="10 11">3.4.21.53</ecNumber>
    </recommendedName>
    <alternativeName>
        <fullName evidence="10">ATP-dependent protease La</fullName>
    </alternativeName>
</protein>
<dbReference type="InterPro" id="IPR046336">
    <property type="entry name" value="Lon_prtase_N_sf"/>
</dbReference>
<dbReference type="Pfam" id="PF22667">
    <property type="entry name" value="Lon_lid"/>
    <property type="match status" value="1"/>
</dbReference>
<dbReference type="KEGG" id="ocy:OSSY52_17760"/>
<proteinExistence type="evidence at transcript level"/>
<dbReference type="EC" id="3.4.21.53" evidence="10 11"/>
<evidence type="ECO:0000256" key="5">
    <source>
        <dbReference type="ARBA" id="ARBA00022801"/>
    </source>
</evidence>
<evidence type="ECO:0000256" key="10">
    <source>
        <dbReference type="HAMAP-Rule" id="MF_01973"/>
    </source>
</evidence>
<feature type="active site" evidence="10 12">
    <location>
        <position position="691"/>
    </location>
</feature>
<dbReference type="EMBL" id="AP018712">
    <property type="protein sequence ID" value="BBE31635.1"/>
    <property type="molecule type" value="Genomic_DNA"/>
</dbReference>
<dbReference type="InterPro" id="IPR008269">
    <property type="entry name" value="Lon_proteolytic"/>
</dbReference>
<comment type="subcellular location">
    <subcellularLocation>
        <location evidence="1 10 11">Cytoplasm</location>
    </subcellularLocation>
</comment>
<keyword evidence="4 10" id="KW-0547">Nucleotide-binding</keyword>
<evidence type="ECO:0000256" key="7">
    <source>
        <dbReference type="ARBA" id="ARBA00022840"/>
    </source>
</evidence>
<evidence type="ECO:0000256" key="1">
    <source>
        <dbReference type="ARBA" id="ARBA00004496"/>
    </source>
</evidence>
<keyword evidence="20" id="KW-1185">Reference proteome</keyword>
<dbReference type="Gene3D" id="3.30.230.10">
    <property type="match status" value="1"/>
</dbReference>
<dbReference type="FunFam" id="3.40.50.300:FF:000021">
    <property type="entry name" value="Lon protease homolog"/>
    <property type="match status" value="1"/>
</dbReference>
<gene>
    <name evidence="10 19" type="primary">lon</name>
    <name evidence="19" type="ORF">OSSY52_17760</name>
</gene>
<dbReference type="GO" id="GO:0005737">
    <property type="term" value="C:cytoplasm"/>
    <property type="evidence" value="ECO:0007669"/>
    <property type="project" value="UniProtKB-SubCell"/>
</dbReference>
<evidence type="ECO:0000256" key="11">
    <source>
        <dbReference type="PIRNR" id="PIRNR001174"/>
    </source>
</evidence>
<evidence type="ECO:0000256" key="16">
    <source>
        <dbReference type="SAM" id="Coils"/>
    </source>
</evidence>
<dbReference type="PIRSF" id="PIRSF001174">
    <property type="entry name" value="Lon_proteas"/>
    <property type="match status" value="1"/>
</dbReference>
<feature type="domain" description="Lon proteolytic" evidence="17">
    <location>
        <begin position="603"/>
        <end position="785"/>
    </location>
</feature>
<comment type="induction">
    <text evidence="10">By heat shock.</text>
</comment>
<dbReference type="PROSITE" id="PS51786">
    <property type="entry name" value="LON_PROTEOLYTIC"/>
    <property type="match status" value="1"/>
</dbReference>
<dbReference type="InterPro" id="IPR020568">
    <property type="entry name" value="Ribosomal_Su5_D2-typ_SF"/>
</dbReference>
<evidence type="ECO:0000313" key="19">
    <source>
        <dbReference type="EMBL" id="BBE31635.1"/>
    </source>
</evidence>
<dbReference type="InterPro" id="IPR003111">
    <property type="entry name" value="Lon_prtase_N"/>
</dbReference>
<dbReference type="FunCoup" id="A0A7G1G650">
    <property type="interactions" value="338"/>
</dbReference>
<evidence type="ECO:0000256" key="14">
    <source>
        <dbReference type="PROSITE-ProRule" id="PRU01122"/>
    </source>
</evidence>
<dbReference type="InterPro" id="IPR027543">
    <property type="entry name" value="Lon_bac"/>
</dbReference>
<dbReference type="GO" id="GO:0004252">
    <property type="term" value="F:serine-type endopeptidase activity"/>
    <property type="evidence" value="ECO:0007669"/>
    <property type="project" value="UniProtKB-UniRule"/>
</dbReference>
<evidence type="ECO:0000256" key="4">
    <source>
        <dbReference type="ARBA" id="ARBA00022741"/>
    </source>
</evidence>
<dbReference type="InterPro" id="IPR027065">
    <property type="entry name" value="Lon_Prtase"/>
</dbReference>
<dbReference type="InterPro" id="IPR008268">
    <property type="entry name" value="Peptidase_S16_AS"/>
</dbReference>